<sequence>MQRNATKYHAVSFSIDNIILEVQRHLRISLEIWLGMYTLHIMLHWHRDQCDSRAHCRLAGFGVCPGTRSSPLGGGGGCHGGD</sequence>
<protein>
    <submittedName>
        <fullName evidence="1">Uncharacterized protein</fullName>
    </submittedName>
</protein>
<reference evidence="1" key="2">
    <citation type="journal article" date="2024" name="Plant">
        <title>Genomic evolution and insights into agronomic trait innovations of Sesamum species.</title>
        <authorList>
            <person name="Miao H."/>
            <person name="Wang L."/>
            <person name="Qu L."/>
            <person name="Liu H."/>
            <person name="Sun Y."/>
            <person name="Le M."/>
            <person name="Wang Q."/>
            <person name="Wei S."/>
            <person name="Zheng Y."/>
            <person name="Lin W."/>
            <person name="Duan Y."/>
            <person name="Cao H."/>
            <person name="Xiong S."/>
            <person name="Wang X."/>
            <person name="Wei L."/>
            <person name="Li C."/>
            <person name="Ma Q."/>
            <person name="Ju M."/>
            <person name="Zhao R."/>
            <person name="Li G."/>
            <person name="Mu C."/>
            <person name="Tian Q."/>
            <person name="Mei H."/>
            <person name="Zhang T."/>
            <person name="Gao T."/>
            <person name="Zhang H."/>
        </authorList>
    </citation>
    <scope>NUCLEOTIDE SEQUENCE</scope>
    <source>
        <strain evidence="1">G02</strain>
    </source>
</reference>
<evidence type="ECO:0000313" key="1">
    <source>
        <dbReference type="EMBL" id="KAL0418877.1"/>
    </source>
</evidence>
<gene>
    <name evidence="1" type="ORF">Sradi_1301200</name>
</gene>
<dbReference type="AlphaFoldDB" id="A0AAW2UR51"/>
<reference evidence="1" key="1">
    <citation type="submission" date="2020-06" db="EMBL/GenBank/DDBJ databases">
        <authorList>
            <person name="Li T."/>
            <person name="Hu X."/>
            <person name="Zhang T."/>
            <person name="Song X."/>
            <person name="Zhang H."/>
            <person name="Dai N."/>
            <person name="Sheng W."/>
            <person name="Hou X."/>
            <person name="Wei L."/>
        </authorList>
    </citation>
    <scope>NUCLEOTIDE SEQUENCE</scope>
    <source>
        <strain evidence="1">G02</strain>
        <tissue evidence="1">Leaf</tissue>
    </source>
</reference>
<dbReference type="EMBL" id="JACGWJ010000005">
    <property type="protein sequence ID" value="KAL0418877.1"/>
    <property type="molecule type" value="Genomic_DNA"/>
</dbReference>
<organism evidence="1">
    <name type="scientific">Sesamum radiatum</name>
    <name type="common">Black benniseed</name>
    <dbReference type="NCBI Taxonomy" id="300843"/>
    <lineage>
        <taxon>Eukaryota</taxon>
        <taxon>Viridiplantae</taxon>
        <taxon>Streptophyta</taxon>
        <taxon>Embryophyta</taxon>
        <taxon>Tracheophyta</taxon>
        <taxon>Spermatophyta</taxon>
        <taxon>Magnoliopsida</taxon>
        <taxon>eudicotyledons</taxon>
        <taxon>Gunneridae</taxon>
        <taxon>Pentapetalae</taxon>
        <taxon>asterids</taxon>
        <taxon>lamiids</taxon>
        <taxon>Lamiales</taxon>
        <taxon>Pedaliaceae</taxon>
        <taxon>Sesamum</taxon>
    </lineage>
</organism>
<proteinExistence type="predicted"/>
<accession>A0AAW2UR51</accession>
<name>A0AAW2UR51_SESRA</name>
<comment type="caution">
    <text evidence="1">The sequence shown here is derived from an EMBL/GenBank/DDBJ whole genome shotgun (WGS) entry which is preliminary data.</text>
</comment>